<protein>
    <submittedName>
        <fullName evidence="7">2-polyprenyl-6-methoxyphenol hydroxylase</fullName>
    </submittedName>
</protein>
<evidence type="ECO:0000313" key="8">
    <source>
        <dbReference type="Proteomes" id="UP000075260"/>
    </source>
</evidence>
<dbReference type="PANTHER" id="PTHR43004">
    <property type="entry name" value="TRK SYSTEM POTASSIUM UPTAKE PROTEIN"/>
    <property type="match status" value="1"/>
</dbReference>
<dbReference type="PANTHER" id="PTHR43004:SF19">
    <property type="entry name" value="BINDING MONOOXYGENASE, PUTATIVE (JCVI)-RELATED"/>
    <property type="match status" value="1"/>
</dbReference>
<proteinExistence type="inferred from homology"/>
<evidence type="ECO:0000313" key="7">
    <source>
        <dbReference type="EMBL" id="KYF72923.1"/>
    </source>
</evidence>
<evidence type="ECO:0000256" key="2">
    <source>
        <dbReference type="ARBA" id="ARBA00007801"/>
    </source>
</evidence>
<dbReference type="InterPro" id="IPR036188">
    <property type="entry name" value="FAD/NAD-bd_sf"/>
</dbReference>
<comment type="caution">
    <text evidence="7">The sequence shown here is derived from an EMBL/GenBank/DDBJ whole genome shotgun (WGS) entry which is preliminary data.</text>
</comment>
<dbReference type="InterPro" id="IPR036249">
    <property type="entry name" value="Thioredoxin-like_sf"/>
</dbReference>
<dbReference type="AlphaFoldDB" id="A0A150QY83"/>
<dbReference type="PRINTS" id="PR00420">
    <property type="entry name" value="RNGMNOXGNASE"/>
</dbReference>
<dbReference type="Gene3D" id="3.50.50.60">
    <property type="entry name" value="FAD/NAD(P)-binding domain"/>
    <property type="match status" value="1"/>
</dbReference>
<evidence type="ECO:0000256" key="4">
    <source>
        <dbReference type="ARBA" id="ARBA00022827"/>
    </source>
</evidence>
<feature type="domain" description="FAD-binding" evidence="6">
    <location>
        <begin position="24"/>
        <end position="362"/>
    </location>
</feature>
<dbReference type="SUPFAM" id="SSF52833">
    <property type="entry name" value="Thioredoxin-like"/>
    <property type="match status" value="1"/>
</dbReference>
<dbReference type="NCBIfam" id="NF004832">
    <property type="entry name" value="PRK06184.1"/>
    <property type="match status" value="1"/>
</dbReference>
<accession>A0A150QY83</accession>
<name>A0A150QY83_SORCE</name>
<dbReference type="Gene3D" id="3.40.30.120">
    <property type="match status" value="1"/>
</dbReference>
<keyword evidence="4" id="KW-0274">FAD</keyword>
<feature type="region of interest" description="Disordered" evidence="5">
    <location>
        <begin position="92"/>
        <end position="116"/>
    </location>
</feature>
<dbReference type="Pfam" id="PF01494">
    <property type="entry name" value="FAD_binding_3"/>
    <property type="match status" value="1"/>
</dbReference>
<organism evidence="7 8">
    <name type="scientific">Sorangium cellulosum</name>
    <name type="common">Polyangium cellulosum</name>
    <dbReference type="NCBI Taxonomy" id="56"/>
    <lineage>
        <taxon>Bacteria</taxon>
        <taxon>Pseudomonadati</taxon>
        <taxon>Myxococcota</taxon>
        <taxon>Polyangia</taxon>
        <taxon>Polyangiales</taxon>
        <taxon>Polyangiaceae</taxon>
        <taxon>Sorangium</taxon>
    </lineage>
</organism>
<dbReference type="GO" id="GO:0071949">
    <property type="term" value="F:FAD binding"/>
    <property type="evidence" value="ECO:0007669"/>
    <property type="project" value="InterPro"/>
</dbReference>
<dbReference type="SUPFAM" id="SSF51905">
    <property type="entry name" value="FAD/NAD(P)-binding domain"/>
    <property type="match status" value="1"/>
</dbReference>
<feature type="compositionally biased region" description="Basic and acidic residues" evidence="5">
    <location>
        <begin position="95"/>
        <end position="106"/>
    </location>
</feature>
<reference evidence="7 8" key="1">
    <citation type="submission" date="2014-02" db="EMBL/GenBank/DDBJ databases">
        <title>The small core and large imbalanced accessory genome model reveals a collaborative survival strategy of Sorangium cellulosum strains in nature.</title>
        <authorList>
            <person name="Han K."/>
            <person name="Peng R."/>
            <person name="Blom J."/>
            <person name="Li Y.-Z."/>
        </authorList>
    </citation>
    <scope>NUCLEOTIDE SEQUENCE [LARGE SCALE GENOMIC DNA]</scope>
    <source>
        <strain evidence="7 8">So0008-312</strain>
    </source>
</reference>
<gene>
    <name evidence="7" type="ORF">BE15_46265</name>
</gene>
<dbReference type="InterPro" id="IPR002938">
    <property type="entry name" value="FAD-bd"/>
</dbReference>
<keyword evidence="3" id="KW-0285">Flavoprotein</keyword>
<dbReference type="EMBL" id="JEMA01000227">
    <property type="protein sequence ID" value="KYF72923.1"/>
    <property type="molecule type" value="Genomic_DNA"/>
</dbReference>
<comment type="similarity">
    <text evidence="2">Belongs to the PheA/TfdB FAD monooxygenase family.</text>
</comment>
<dbReference type="GO" id="GO:0016709">
    <property type="term" value="F:oxidoreductase activity, acting on paired donors, with incorporation or reduction of molecular oxygen, NAD(P)H as one donor, and incorporation of one atom of oxygen"/>
    <property type="evidence" value="ECO:0007669"/>
    <property type="project" value="UniProtKB-ARBA"/>
</dbReference>
<dbReference type="RefSeq" id="WP_061606042.1">
    <property type="nucleotide sequence ID" value="NZ_JEMA01000227.1"/>
</dbReference>
<dbReference type="Gene3D" id="3.30.70.2450">
    <property type="match status" value="1"/>
</dbReference>
<comment type="cofactor">
    <cofactor evidence="1">
        <name>FAD</name>
        <dbReference type="ChEBI" id="CHEBI:57692"/>
    </cofactor>
</comment>
<evidence type="ECO:0000256" key="3">
    <source>
        <dbReference type="ARBA" id="ARBA00022630"/>
    </source>
</evidence>
<dbReference type="Proteomes" id="UP000075260">
    <property type="component" value="Unassembled WGS sequence"/>
</dbReference>
<evidence type="ECO:0000259" key="6">
    <source>
        <dbReference type="Pfam" id="PF01494"/>
    </source>
</evidence>
<evidence type="ECO:0000256" key="5">
    <source>
        <dbReference type="SAM" id="MobiDB-lite"/>
    </source>
</evidence>
<evidence type="ECO:0000256" key="1">
    <source>
        <dbReference type="ARBA" id="ARBA00001974"/>
    </source>
</evidence>
<sequence length="518" mass="55450">MHSTHIRNAVQEKAELAVESHCSTDVLIVGAGAAGLTLAIELARRGVAFRLIDRLDGPFRGSRGKGIQPRSQEVFEDLGILDRVVAAGGLYPPQREYRDDGGHEESQIMEPQDPTPGEPYHLALLVPQFLTEAAMRERLAELGSYPEFGRELKGFEQDGEGVDARIAGPAGEEAVRARYLVGADGGRSVVRNALAIGFPGKTLGVRAVVADVVLDGLSRDAWHQFKPGPMEKQVSLCPLMGTDMFQVLAPIPLEGDVDLSPEGLTAMVAGRTGRGDIVIRSVSWASAYTMNARLADRYRDGRVLLAGDAAHIHPPTGGQGLNTSVQDAYNLGWKLAAVLAGAPEALLATYEEERRPIAAEMLGLTTKLLEAAKRGVMRRGREVHQLDLGYRESSLAMEAPKRSGGIRAGDRAPDAPVRGVAGMPTRLFKLFQGPHWTLLGYGLDRLSAVEPRPGLHIHAVGPRGDIVDEGGHLRAAYGVSPGDWALVRPDGYIGAIVSSEHAPALEAYLASVGLRSRG</sequence>
<dbReference type="InterPro" id="IPR050641">
    <property type="entry name" value="RIFMO-like"/>
</dbReference>